<evidence type="ECO:0000313" key="2">
    <source>
        <dbReference type="EMBL" id="KAA6401245.1"/>
    </source>
</evidence>
<dbReference type="EMBL" id="SNRW01000421">
    <property type="protein sequence ID" value="KAA6401245.1"/>
    <property type="molecule type" value="Genomic_DNA"/>
</dbReference>
<protein>
    <submittedName>
        <fullName evidence="2">Uncharacterized protein</fullName>
    </submittedName>
</protein>
<evidence type="ECO:0000313" key="3">
    <source>
        <dbReference type="Proteomes" id="UP000324800"/>
    </source>
</evidence>
<evidence type="ECO:0000256" key="1">
    <source>
        <dbReference type="SAM" id="MobiDB-lite"/>
    </source>
</evidence>
<feature type="region of interest" description="Disordered" evidence="1">
    <location>
        <begin position="1"/>
        <end position="35"/>
    </location>
</feature>
<name>A0A5J4X3L9_9EUKA</name>
<dbReference type="AlphaFoldDB" id="A0A5J4X3L9"/>
<organism evidence="2 3">
    <name type="scientific">Streblomastix strix</name>
    <dbReference type="NCBI Taxonomy" id="222440"/>
    <lineage>
        <taxon>Eukaryota</taxon>
        <taxon>Metamonada</taxon>
        <taxon>Preaxostyla</taxon>
        <taxon>Oxymonadida</taxon>
        <taxon>Streblomastigidae</taxon>
        <taxon>Streblomastix</taxon>
    </lineage>
</organism>
<accession>A0A5J4X3L9</accession>
<comment type="caution">
    <text evidence="2">The sequence shown here is derived from an EMBL/GenBank/DDBJ whole genome shotgun (WGS) entry which is preliminary data.</text>
</comment>
<dbReference type="Proteomes" id="UP000324800">
    <property type="component" value="Unassembled WGS sequence"/>
</dbReference>
<gene>
    <name evidence="2" type="ORF">EZS28_003227</name>
</gene>
<reference evidence="2 3" key="1">
    <citation type="submission" date="2019-03" db="EMBL/GenBank/DDBJ databases">
        <title>Single cell metagenomics reveals metabolic interactions within the superorganism composed of flagellate Streblomastix strix and complex community of Bacteroidetes bacteria on its surface.</title>
        <authorList>
            <person name="Treitli S.C."/>
            <person name="Kolisko M."/>
            <person name="Husnik F."/>
            <person name="Keeling P."/>
            <person name="Hampl V."/>
        </authorList>
    </citation>
    <scope>NUCLEOTIDE SEQUENCE [LARGE SCALE GENOMIC DNA]</scope>
    <source>
        <strain evidence="2">ST1C</strain>
    </source>
</reference>
<proteinExistence type="predicted"/>
<sequence length="80" mass="9260">MSESDEESNDVQADVKMNSKNKRKREPQASPTGEWKVLGTESWNCYDKIFNSKTKIDKPMAYPGKASKFQTNREFKKIIN</sequence>